<gene>
    <name evidence="1" type="ORF">SAMN06296058_1704</name>
</gene>
<protein>
    <submittedName>
        <fullName evidence="1">Outer membrane transport energization protein TonB</fullName>
    </submittedName>
</protein>
<dbReference type="STRING" id="428993.SAMN06296058_1704"/>
<keyword evidence="2" id="KW-1185">Reference proteome</keyword>
<organism evidence="1 2">
    <name type="scientific">Pseudoxanthomonas indica</name>
    <dbReference type="NCBI Taxonomy" id="428993"/>
    <lineage>
        <taxon>Bacteria</taxon>
        <taxon>Pseudomonadati</taxon>
        <taxon>Pseudomonadota</taxon>
        <taxon>Gammaproteobacteria</taxon>
        <taxon>Lysobacterales</taxon>
        <taxon>Lysobacteraceae</taxon>
        <taxon>Pseudoxanthomonas</taxon>
    </lineage>
</organism>
<evidence type="ECO:0000313" key="2">
    <source>
        <dbReference type="Proteomes" id="UP000190341"/>
    </source>
</evidence>
<dbReference type="Proteomes" id="UP000190341">
    <property type="component" value="Unassembled WGS sequence"/>
</dbReference>
<evidence type="ECO:0000313" key="1">
    <source>
        <dbReference type="EMBL" id="SKC62953.1"/>
    </source>
</evidence>
<reference evidence="1 2" key="1">
    <citation type="submission" date="2017-02" db="EMBL/GenBank/DDBJ databases">
        <authorList>
            <person name="Peterson S.W."/>
        </authorList>
    </citation>
    <scope>NUCLEOTIDE SEQUENCE [LARGE SCALE GENOMIC DNA]</scope>
    <source>
        <strain evidence="1 2">P15</strain>
    </source>
</reference>
<dbReference type="EMBL" id="FUZV01000001">
    <property type="protein sequence ID" value="SKC62953.1"/>
    <property type="molecule type" value="Genomic_DNA"/>
</dbReference>
<dbReference type="AlphaFoldDB" id="A0A1T5KGY8"/>
<dbReference type="Gene3D" id="3.30.1150.10">
    <property type="match status" value="1"/>
</dbReference>
<accession>A0A1T5KGY8</accession>
<sequence>MVMSSQSQVRRILPWVLGMAVLLASLAAWAGNASSQRKLVEMSMLVTGELVIAADGSVSELQVDQREKLPPGVLQLVDQAKTQWRFEPILVDGVARNVRSRMSLRVAAHRLESGDYSIGLRSAYFGKEALAAQEKIDSQDTTTVRARKLTPPAFPQSAGMVGGRGIVYLVVRVGSDGTVTDTAVEQVNLQVLGDDRTMKMLRKEFGNSALRTSKYWTFDVPTTGEMADDGAWAVRIPVSFQYPGYERPGYGEWEAYVPGPRQSPPWAENDDAAEAMIAGGIYPVGQGLRLLTPLQSI</sequence>
<name>A0A1T5KGY8_9GAMM</name>
<proteinExistence type="predicted"/>